<protein>
    <recommendedName>
        <fullName evidence="2">triacylglycerol lipase</fullName>
        <ecNumber evidence="2">3.1.1.3</ecNumber>
    </recommendedName>
</protein>
<dbReference type="EMBL" id="FMSP01000001">
    <property type="protein sequence ID" value="SCV66984.1"/>
    <property type="molecule type" value="Genomic_DNA"/>
</dbReference>
<dbReference type="EC" id="3.1.1.3" evidence="2"/>
<dbReference type="PANTHER" id="PTHR34853:SF1">
    <property type="entry name" value="LIPASE 5"/>
    <property type="match status" value="1"/>
</dbReference>
<dbReference type="GO" id="GO:0004806">
    <property type="term" value="F:triacylglycerol lipase activity"/>
    <property type="evidence" value="ECO:0007669"/>
    <property type="project" value="UniProtKB-UniRule"/>
</dbReference>
<comment type="catalytic activity">
    <reaction evidence="1">
        <text>a triacylglycerol + H2O = a diacylglycerol + a fatty acid + H(+)</text>
        <dbReference type="Rhea" id="RHEA:12044"/>
        <dbReference type="ChEBI" id="CHEBI:15377"/>
        <dbReference type="ChEBI" id="CHEBI:15378"/>
        <dbReference type="ChEBI" id="CHEBI:17855"/>
        <dbReference type="ChEBI" id="CHEBI:18035"/>
        <dbReference type="ChEBI" id="CHEBI:28868"/>
        <dbReference type="EC" id="3.1.1.3"/>
    </reaction>
</comment>
<gene>
    <name evidence="7" type="ORF">BQ2448_5630</name>
</gene>
<dbReference type="Proteomes" id="UP000198372">
    <property type="component" value="Unassembled WGS sequence"/>
</dbReference>
<organism evidence="7 8">
    <name type="scientific">Microbotryum intermedium</name>
    <dbReference type="NCBI Taxonomy" id="269621"/>
    <lineage>
        <taxon>Eukaryota</taxon>
        <taxon>Fungi</taxon>
        <taxon>Dikarya</taxon>
        <taxon>Basidiomycota</taxon>
        <taxon>Pucciniomycotina</taxon>
        <taxon>Microbotryomycetes</taxon>
        <taxon>Microbotryales</taxon>
        <taxon>Microbotryaceae</taxon>
        <taxon>Microbotryum</taxon>
    </lineage>
</organism>
<dbReference type="AlphaFoldDB" id="A0A238F5C7"/>
<dbReference type="PIRSF" id="PIRSF029171">
    <property type="entry name" value="Esterase_LipA"/>
    <property type="match status" value="1"/>
</dbReference>
<evidence type="ECO:0000313" key="8">
    <source>
        <dbReference type="Proteomes" id="UP000198372"/>
    </source>
</evidence>
<comment type="similarity">
    <text evidence="6">Belongs to the AB hydrolase superfamily. Lipase family.</text>
</comment>
<dbReference type="OrthoDB" id="2373480at2759"/>
<dbReference type="InterPro" id="IPR005152">
    <property type="entry name" value="Lipase_secreted"/>
</dbReference>
<dbReference type="InterPro" id="IPR029058">
    <property type="entry name" value="AB_hydrolase_fold"/>
</dbReference>
<dbReference type="Gene3D" id="1.10.260.130">
    <property type="match status" value="1"/>
</dbReference>
<evidence type="ECO:0000256" key="3">
    <source>
        <dbReference type="ARBA" id="ARBA00022801"/>
    </source>
</evidence>
<evidence type="ECO:0000256" key="1">
    <source>
        <dbReference type="ARBA" id="ARBA00001024"/>
    </source>
</evidence>
<keyword evidence="5" id="KW-0443">Lipid metabolism</keyword>
<evidence type="ECO:0000256" key="5">
    <source>
        <dbReference type="ARBA" id="ARBA00023098"/>
    </source>
</evidence>
<keyword evidence="8" id="KW-1185">Reference proteome</keyword>
<dbReference type="Pfam" id="PF03583">
    <property type="entry name" value="LIP"/>
    <property type="match status" value="1"/>
</dbReference>
<evidence type="ECO:0000256" key="6">
    <source>
        <dbReference type="PIRNR" id="PIRNR029171"/>
    </source>
</evidence>
<evidence type="ECO:0000256" key="2">
    <source>
        <dbReference type="ARBA" id="ARBA00013279"/>
    </source>
</evidence>
<evidence type="ECO:0000313" key="7">
    <source>
        <dbReference type="EMBL" id="SCV66984.1"/>
    </source>
</evidence>
<reference evidence="8" key="1">
    <citation type="submission" date="2016-09" db="EMBL/GenBank/DDBJ databases">
        <authorList>
            <person name="Jeantristanb JTB J.-T."/>
            <person name="Ricardo R."/>
        </authorList>
    </citation>
    <scope>NUCLEOTIDE SEQUENCE [LARGE SCALE GENOMIC DNA]</scope>
</reference>
<dbReference type="SUPFAM" id="SSF53474">
    <property type="entry name" value="alpha/beta-Hydrolases"/>
    <property type="match status" value="1"/>
</dbReference>
<dbReference type="GO" id="GO:0016042">
    <property type="term" value="P:lipid catabolic process"/>
    <property type="evidence" value="ECO:0007669"/>
    <property type="project" value="UniProtKB-UniRule"/>
</dbReference>
<keyword evidence="4" id="KW-0442">Lipid degradation</keyword>
<sequence>MTRASGVLKAPAPLPALLFPYPDQDPFYTQPGTLSLDKPGTIYKTRLAKNSGVLFATATQLLFRTVDALGNPTTSVTTVIKTPTSNMNYLVAYNMYEDAAWTGCAPSYCFNTVPNVLFCPAGDGNLAQIVSLGYPVVVTDFEGKTSGFSVGHIAGYQILDGYRAAINFLKMSSNVVIGGFGYSGGAIGTGWSAALHNVYAPELNIKALAFGGTPANVTETLLSLSGAADAGLAVAGVAGQAASYPELGARFQQVATAKGKASILQAQSQCTLANLLTLGGTNILSTDFQSLGAGFLTDPIVAKYLALGNLGSNQTETPTRPQIYMYHSSTDNVVPYAGALKAAQSWCQYGAKIMFTTRTGGTDHIAAQLLYSPAAITWLDSALKSQTPLITSCSFVTKDLFAP</sequence>
<dbReference type="PANTHER" id="PTHR34853">
    <property type="match status" value="1"/>
</dbReference>
<proteinExistence type="inferred from homology"/>
<name>A0A238F5C7_9BASI</name>
<accession>A0A238F5C7</accession>
<dbReference type="Gene3D" id="3.40.50.1820">
    <property type="entry name" value="alpha/beta hydrolase"/>
    <property type="match status" value="1"/>
</dbReference>
<keyword evidence="3" id="KW-0378">Hydrolase</keyword>
<evidence type="ECO:0000256" key="4">
    <source>
        <dbReference type="ARBA" id="ARBA00022963"/>
    </source>
</evidence>